<gene>
    <name evidence="2" type="ORF">SCUD_LOCUS6696</name>
</gene>
<keyword evidence="3" id="KW-1185">Reference proteome</keyword>
<proteinExistence type="predicted"/>
<organism evidence="4">
    <name type="scientific">Schistosoma curassoni</name>
    <dbReference type="NCBI Taxonomy" id="6186"/>
    <lineage>
        <taxon>Eukaryota</taxon>
        <taxon>Metazoa</taxon>
        <taxon>Spiralia</taxon>
        <taxon>Lophotrochozoa</taxon>
        <taxon>Platyhelminthes</taxon>
        <taxon>Trematoda</taxon>
        <taxon>Digenea</taxon>
        <taxon>Strigeidida</taxon>
        <taxon>Schistosomatoidea</taxon>
        <taxon>Schistosomatidae</taxon>
        <taxon>Schistosoma</taxon>
    </lineage>
</organism>
<dbReference type="Proteomes" id="UP000279833">
    <property type="component" value="Unassembled WGS sequence"/>
</dbReference>
<reference evidence="2 3" key="2">
    <citation type="submission" date="2018-11" db="EMBL/GenBank/DDBJ databases">
        <authorList>
            <consortium name="Pathogen Informatics"/>
        </authorList>
    </citation>
    <scope>NUCLEOTIDE SEQUENCE [LARGE SCALE GENOMIC DNA]</scope>
    <source>
        <strain evidence="2">Dakar</strain>
        <strain evidence="3">Dakar, Senegal</strain>
    </source>
</reference>
<dbReference type="STRING" id="6186.A0A183JVF2"/>
<dbReference type="AlphaFoldDB" id="A0A183JVF2"/>
<evidence type="ECO:0000313" key="2">
    <source>
        <dbReference type="EMBL" id="VDP06596.1"/>
    </source>
</evidence>
<evidence type="ECO:0000256" key="1">
    <source>
        <dbReference type="SAM" id="MobiDB-lite"/>
    </source>
</evidence>
<dbReference type="WBParaSite" id="SCUD_0000669701-mRNA-1">
    <property type="protein sequence ID" value="SCUD_0000669701-mRNA-1"/>
    <property type="gene ID" value="SCUD_0000669701"/>
</dbReference>
<reference evidence="4" key="1">
    <citation type="submission" date="2016-06" db="UniProtKB">
        <authorList>
            <consortium name="WormBaseParasite"/>
        </authorList>
    </citation>
    <scope>IDENTIFICATION</scope>
</reference>
<accession>A0A183JVF2</accession>
<name>A0A183JVF2_9TREM</name>
<dbReference type="EMBL" id="UZAK01016274">
    <property type="protein sequence ID" value="VDP06596.1"/>
    <property type="molecule type" value="Genomic_DNA"/>
</dbReference>
<evidence type="ECO:0000313" key="3">
    <source>
        <dbReference type="Proteomes" id="UP000279833"/>
    </source>
</evidence>
<evidence type="ECO:0000313" key="4">
    <source>
        <dbReference type="WBParaSite" id="SCUD_0000669701-mRNA-1"/>
    </source>
</evidence>
<protein>
    <submittedName>
        <fullName evidence="4">RanBD1 domain-containing protein</fullName>
    </submittedName>
</protein>
<sequence>MDSPKNVGDRKDQSNSYGNDEIQLDHARNHETHWTQAGQKRLDSEEVMLCSGHGEGNAPHTQGVELMLFKEAHNALIGWESHGSRIIRASFKSNKQGVKISAVQCYSPIKDSDEDDKDQFYDMLQLIVVKYPARDLTCQQLYDTMMELAGKFSKPERPVKDK</sequence>
<feature type="region of interest" description="Disordered" evidence="1">
    <location>
        <begin position="1"/>
        <end position="27"/>
    </location>
</feature>